<sequence>MSTDQSPPLAVPEPLGRPEAYQAPPATCDVVMKGGITSGIVYPWAVCDLATRYRLVNVGGTSAGAIAAAAAAAAEYGRHRDGAGYPVLAGLPGALGATEQGRSRLFTLFQPQRRTAPLHTLLVASLAGGGGGSRTALALRGLRSAAMVTGGWWRLLLGALPGVVLLAAAGACGRAWVAWVVGVLGALLVLVGLLAGTVWVLGRVLLRDVPDNLYGMCSGMDGEGFGGAPALTPWLTDLLDRAAGLAEGTAGPTGGSGTGPLTFGHLWAGPGAPRLEGSARPASPAINLEVMTTCVTRSRPYRMPFESVGFYVDADELRRLFPAAVVDWVLAHPAPVGGSPTDRRRRRVADELLAPLVPFPAAADVPVVVAARMSLSFPVLISAVPLHAVDRATNTGPLDRISAVLVAVAAEQGSGRAAGPEETEEGDIVREAVRRLRAEGVSLHADRVWFSDGGITSNFPIHFFDSFAPTRPTFGVNLRPHHPAHPPVPGDEASSVYLPVGNGAGRAQAPNLFDAAGPTLPGFGKAILDTMQNWNDLLQLPLPGFRDRIAHVSLSPDEGGMNLAMPPARIAALARRGQLAGQVLRERFSMPGDNGWTGWENHRWLRLRTNLSLVEVAGGQVAKALGPAGSHPDGSHSFKDLLDLPVGGAPSYNWENQAQRRRARTAVAALAGASPAGVPETQRLGHKAPQPMPALRIVPRE</sequence>
<evidence type="ECO:0000313" key="3">
    <source>
        <dbReference type="EMBL" id="GAA4722105.1"/>
    </source>
</evidence>
<protein>
    <submittedName>
        <fullName evidence="3">RpoH suppressor SuhR</fullName>
    </submittedName>
</protein>
<keyword evidence="2" id="KW-0812">Transmembrane</keyword>
<dbReference type="RefSeq" id="WP_345502945.1">
    <property type="nucleotide sequence ID" value="NZ_BAABLO010000005.1"/>
</dbReference>
<evidence type="ECO:0000256" key="2">
    <source>
        <dbReference type="SAM" id="Phobius"/>
    </source>
</evidence>
<gene>
    <name evidence="3" type="primary">suhR</name>
    <name evidence="3" type="ORF">GCM10025782_20030</name>
</gene>
<accession>A0ABP8Y7A8</accession>
<keyword evidence="2" id="KW-1133">Transmembrane helix</keyword>
<organism evidence="3 4">
    <name type="scientific">Pedococcus ginsenosidimutans</name>
    <dbReference type="NCBI Taxonomy" id="490570"/>
    <lineage>
        <taxon>Bacteria</taxon>
        <taxon>Bacillati</taxon>
        <taxon>Actinomycetota</taxon>
        <taxon>Actinomycetes</taxon>
        <taxon>Micrococcales</taxon>
        <taxon>Intrasporangiaceae</taxon>
        <taxon>Pedococcus</taxon>
    </lineage>
</organism>
<feature type="region of interest" description="Disordered" evidence="1">
    <location>
        <begin position="672"/>
        <end position="701"/>
    </location>
</feature>
<dbReference type="Proteomes" id="UP001500556">
    <property type="component" value="Unassembled WGS sequence"/>
</dbReference>
<keyword evidence="4" id="KW-1185">Reference proteome</keyword>
<dbReference type="EMBL" id="BAABLO010000005">
    <property type="protein sequence ID" value="GAA4722105.1"/>
    <property type="molecule type" value="Genomic_DNA"/>
</dbReference>
<dbReference type="Gene3D" id="3.40.1090.10">
    <property type="entry name" value="Cytosolic phospholipase A2 catalytic domain"/>
    <property type="match status" value="1"/>
</dbReference>
<feature type="transmembrane region" description="Helical" evidence="2">
    <location>
        <begin position="152"/>
        <end position="170"/>
    </location>
</feature>
<name>A0ABP8Y7A8_9MICO</name>
<feature type="transmembrane region" description="Helical" evidence="2">
    <location>
        <begin position="176"/>
        <end position="201"/>
    </location>
</feature>
<reference evidence="4" key="1">
    <citation type="journal article" date="2019" name="Int. J. Syst. Evol. Microbiol.">
        <title>The Global Catalogue of Microorganisms (GCM) 10K type strain sequencing project: providing services to taxonomists for standard genome sequencing and annotation.</title>
        <authorList>
            <consortium name="The Broad Institute Genomics Platform"/>
            <consortium name="The Broad Institute Genome Sequencing Center for Infectious Disease"/>
            <person name="Wu L."/>
            <person name="Ma J."/>
        </authorList>
    </citation>
    <scope>NUCLEOTIDE SEQUENCE [LARGE SCALE GENOMIC DNA]</scope>
    <source>
        <strain evidence="4">JCM 18961</strain>
    </source>
</reference>
<comment type="caution">
    <text evidence="3">The sequence shown here is derived from an EMBL/GenBank/DDBJ whole genome shotgun (WGS) entry which is preliminary data.</text>
</comment>
<keyword evidence="2" id="KW-0472">Membrane</keyword>
<evidence type="ECO:0000313" key="4">
    <source>
        <dbReference type="Proteomes" id="UP001500556"/>
    </source>
</evidence>
<evidence type="ECO:0000256" key="1">
    <source>
        <dbReference type="SAM" id="MobiDB-lite"/>
    </source>
</evidence>
<feature type="region of interest" description="Disordered" evidence="1">
    <location>
        <begin position="1"/>
        <end position="22"/>
    </location>
</feature>
<proteinExistence type="predicted"/>